<reference evidence="2 3" key="1">
    <citation type="submission" date="2024-07" db="EMBL/GenBank/DDBJ databases">
        <authorList>
            <person name="Ren Q."/>
        </authorList>
    </citation>
    <scope>NUCLEOTIDE SEQUENCE [LARGE SCALE GENOMIC DNA]</scope>
    <source>
        <strain evidence="2 3">REN37</strain>
    </source>
</reference>
<dbReference type="Proteomes" id="UP001562065">
    <property type="component" value="Unassembled WGS sequence"/>
</dbReference>
<dbReference type="Pfam" id="PF02770">
    <property type="entry name" value="Acyl-CoA_dh_M"/>
    <property type="match status" value="1"/>
</dbReference>
<sequence length="301" mass="32237">MPDKLAALLAVTPLQPAPRLAQWLAHWRHTQAVAGADSFAAAVLGGLAADRVAWAFFAGYQAAVQALVPGLPAGIARAFAATEGGKTRAEELATEAIPSADGWRLSGAKSWVLLGADCDELLVLARAAGQAVLLQVPANTAGLEFGDTKPLAFIPELPHSAVRLHQLALPTTAKLVVPGSRPAALRFRTLEDILVTTASLAYLWRQACTHQWPDDIGAQLFALLLGLRGLLAAEDDVATRFTLDGLLCQGRALQQQVAALWPPEHSEEAARWHRDRPLALLGERVHASRRARGWQTLGQQR</sequence>
<accession>A0ABV4AEK0</accession>
<keyword evidence="3" id="KW-1185">Reference proteome</keyword>
<evidence type="ECO:0000259" key="1">
    <source>
        <dbReference type="Pfam" id="PF02770"/>
    </source>
</evidence>
<name>A0ABV4AEK0_9GAMM</name>
<dbReference type="InterPro" id="IPR006091">
    <property type="entry name" value="Acyl-CoA_Oxase/DH_mid-dom"/>
</dbReference>
<dbReference type="InterPro" id="IPR009100">
    <property type="entry name" value="AcylCoA_DH/oxidase_NM_dom_sf"/>
</dbReference>
<dbReference type="Gene3D" id="2.40.110.10">
    <property type="entry name" value="Butyryl-CoA Dehydrogenase, subunit A, domain 2"/>
    <property type="match status" value="1"/>
</dbReference>
<gene>
    <name evidence="2" type="ORF">AB5I84_01945</name>
</gene>
<protein>
    <submittedName>
        <fullName evidence="2">Acyl-CoA dehydrogenase family protein</fullName>
    </submittedName>
</protein>
<evidence type="ECO:0000313" key="3">
    <source>
        <dbReference type="Proteomes" id="UP001562065"/>
    </source>
</evidence>
<organism evidence="2 3">
    <name type="scientific">Isoalcanivorax beigongshangi</name>
    <dbReference type="NCBI Taxonomy" id="3238810"/>
    <lineage>
        <taxon>Bacteria</taxon>
        <taxon>Pseudomonadati</taxon>
        <taxon>Pseudomonadota</taxon>
        <taxon>Gammaproteobacteria</taxon>
        <taxon>Oceanospirillales</taxon>
        <taxon>Alcanivoracaceae</taxon>
        <taxon>Isoalcanivorax</taxon>
    </lineage>
</organism>
<feature type="domain" description="Acyl-CoA oxidase/dehydrogenase middle" evidence="1">
    <location>
        <begin position="78"/>
        <end position="164"/>
    </location>
</feature>
<proteinExistence type="predicted"/>
<comment type="caution">
    <text evidence="2">The sequence shown here is derived from an EMBL/GenBank/DDBJ whole genome shotgun (WGS) entry which is preliminary data.</text>
</comment>
<dbReference type="InterPro" id="IPR046373">
    <property type="entry name" value="Acyl-CoA_Oxase/DH_mid-dom_sf"/>
</dbReference>
<evidence type="ECO:0000313" key="2">
    <source>
        <dbReference type="EMBL" id="MEY1660903.1"/>
    </source>
</evidence>
<dbReference type="EMBL" id="JBGCUO010000001">
    <property type="protein sequence ID" value="MEY1660903.1"/>
    <property type="molecule type" value="Genomic_DNA"/>
</dbReference>
<dbReference type="RefSeq" id="WP_369454143.1">
    <property type="nucleotide sequence ID" value="NZ_JBGCUO010000001.1"/>
</dbReference>
<dbReference type="SUPFAM" id="SSF56645">
    <property type="entry name" value="Acyl-CoA dehydrogenase NM domain-like"/>
    <property type="match status" value="1"/>
</dbReference>